<dbReference type="Proteomes" id="UP000192360">
    <property type="component" value="Unassembled WGS sequence"/>
</dbReference>
<dbReference type="InterPro" id="IPR029044">
    <property type="entry name" value="Nucleotide-diphossugar_trans"/>
</dbReference>
<dbReference type="InterPro" id="IPR001173">
    <property type="entry name" value="Glyco_trans_2-like"/>
</dbReference>
<sequence>MNVLPMVSVVLITYNHEKYIEEAIEGVLMQEITFPIELIIANDNSPDNTDDIVKNILKKHSKSFIIRYINQQENKGMIANFIDALSQCNGKYIAFCEGDDYWVEPLKLQKQVNFLEENLEYGLVATDFNILHQLSGKMEESLFKNDPVRFPIYSDFKEFLLAAGYMAPCTWVLRKEFLPSFGKSYLDATFPWLLDIYAKSKVCVLLETTAVYRMLPESASHSKSKDKLYLRALGILDIQLDYVDEYKLPESFKLKVLKRHFSQTLPLIILLGLKDEIKNALIYIPKNERNFRDRILFFISRIPLSKELLSFAFFLKEKINK</sequence>
<dbReference type="AlphaFoldDB" id="A0A1W1YQH8"/>
<dbReference type="STRING" id="504486.SAMN05660703_0749"/>
<dbReference type="Gene3D" id="3.90.550.10">
    <property type="entry name" value="Spore Coat Polysaccharide Biosynthesis Protein SpsA, Chain A"/>
    <property type="match status" value="1"/>
</dbReference>
<gene>
    <name evidence="2" type="ORF">SAMN05660703_0749</name>
</gene>
<feature type="domain" description="Glycosyltransferase 2-like" evidence="1">
    <location>
        <begin position="8"/>
        <end position="121"/>
    </location>
</feature>
<dbReference type="EMBL" id="FWXO01000001">
    <property type="protein sequence ID" value="SMC38404.1"/>
    <property type="molecule type" value="Genomic_DNA"/>
</dbReference>
<proteinExistence type="predicted"/>
<evidence type="ECO:0000259" key="1">
    <source>
        <dbReference type="Pfam" id="PF00535"/>
    </source>
</evidence>
<dbReference type="GO" id="GO:0016758">
    <property type="term" value="F:hexosyltransferase activity"/>
    <property type="evidence" value="ECO:0007669"/>
    <property type="project" value="UniProtKB-ARBA"/>
</dbReference>
<organism evidence="2 3">
    <name type="scientific">Cellulophaga tyrosinoxydans</name>
    <dbReference type="NCBI Taxonomy" id="504486"/>
    <lineage>
        <taxon>Bacteria</taxon>
        <taxon>Pseudomonadati</taxon>
        <taxon>Bacteroidota</taxon>
        <taxon>Flavobacteriia</taxon>
        <taxon>Flavobacteriales</taxon>
        <taxon>Flavobacteriaceae</taxon>
        <taxon>Cellulophaga</taxon>
    </lineage>
</organism>
<keyword evidence="2" id="KW-0808">Transferase</keyword>
<evidence type="ECO:0000313" key="3">
    <source>
        <dbReference type="Proteomes" id="UP000192360"/>
    </source>
</evidence>
<protein>
    <submittedName>
        <fullName evidence="2">Glycosyltransferase involved in cell wall bisynthesis</fullName>
    </submittedName>
</protein>
<accession>A0A1W1YQH8</accession>
<dbReference type="SUPFAM" id="SSF53448">
    <property type="entry name" value="Nucleotide-diphospho-sugar transferases"/>
    <property type="match status" value="1"/>
</dbReference>
<evidence type="ECO:0000313" key="2">
    <source>
        <dbReference type="EMBL" id="SMC38404.1"/>
    </source>
</evidence>
<dbReference type="PANTHER" id="PTHR22916">
    <property type="entry name" value="GLYCOSYLTRANSFERASE"/>
    <property type="match status" value="1"/>
</dbReference>
<keyword evidence="3" id="KW-1185">Reference proteome</keyword>
<dbReference type="Pfam" id="PF00535">
    <property type="entry name" value="Glycos_transf_2"/>
    <property type="match status" value="1"/>
</dbReference>
<dbReference type="RefSeq" id="WP_084060030.1">
    <property type="nucleotide sequence ID" value="NZ_FWXO01000001.1"/>
</dbReference>
<dbReference type="PANTHER" id="PTHR22916:SF3">
    <property type="entry name" value="UDP-GLCNAC:BETAGAL BETA-1,3-N-ACETYLGLUCOSAMINYLTRANSFERASE-LIKE PROTEIN 1"/>
    <property type="match status" value="1"/>
</dbReference>
<name>A0A1W1YQH8_9FLAO</name>
<reference evidence="2 3" key="1">
    <citation type="submission" date="2017-04" db="EMBL/GenBank/DDBJ databases">
        <authorList>
            <person name="Afonso C.L."/>
            <person name="Miller P.J."/>
            <person name="Scott M.A."/>
            <person name="Spackman E."/>
            <person name="Goraichik I."/>
            <person name="Dimitrov K.M."/>
            <person name="Suarez D.L."/>
            <person name="Swayne D.E."/>
        </authorList>
    </citation>
    <scope>NUCLEOTIDE SEQUENCE [LARGE SCALE GENOMIC DNA]</scope>
    <source>
        <strain evidence="2 3">DSM 21164</strain>
    </source>
</reference>
<dbReference type="OrthoDB" id="199095at2"/>